<evidence type="ECO:0000313" key="3">
    <source>
        <dbReference type="EMBL" id="PST38984.1"/>
    </source>
</evidence>
<gene>
    <name evidence="3" type="ORF">C7U56_03435</name>
</gene>
<keyword evidence="1" id="KW-1133">Transmembrane helix</keyword>
<dbReference type="Proteomes" id="UP000241048">
    <property type="component" value="Unassembled WGS sequence"/>
</dbReference>
<evidence type="ECO:0000256" key="1">
    <source>
        <dbReference type="SAM" id="Phobius"/>
    </source>
</evidence>
<feature type="domain" description="YcxB-like C-terminal" evidence="2">
    <location>
        <begin position="118"/>
        <end position="155"/>
    </location>
</feature>
<evidence type="ECO:0000259" key="2">
    <source>
        <dbReference type="Pfam" id="PF14317"/>
    </source>
</evidence>
<organism evidence="3 4">
    <name type="scientific">Clostridium fessum</name>
    <dbReference type="NCBI Taxonomy" id="2126740"/>
    <lineage>
        <taxon>Bacteria</taxon>
        <taxon>Bacillati</taxon>
        <taxon>Bacillota</taxon>
        <taxon>Clostridia</taxon>
        <taxon>Eubacteriales</taxon>
        <taxon>Clostridiaceae</taxon>
        <taxon>Clostridium</taxon>
    </lineage>
</organism>
<keyword evidence="1" id="KW-0472">Membrane</keyword>
<accession>A0A2T3FUR2</accession>
<sequence length="205" mass="23693">MKGLTMIYYKIEMHHNEKTFESLSRMQYDLFCASNRITRTILSILFIAGGIINLSEWWGILLAAYGCYLTTSTYSSANHTAHKLAEQIKKSGMPFPASRYEFRENHLEVYSLPKNTRESTLAYNEFEKLGEDRDYFYLFRDSYGGYMVPKKGIDASAGSRSNSDESQNLKAIGAFREFLENKSGKRIYRKAIPLVRVMQALKKKR</sequence>
<protein>
    <recommendedName>
        <fullName evidence="2">YcxB-like C-terminal domain-containing protein</fullName>
    </recommendedName>
</protein>
<dbReference type="EMBL" id="PYLO01000001">
    <property type="protein sequence ID" value="PST38984.1"/>
    <property type="molecule type" value="Genomic_DNA"/>
</dbReference>
<feature type="transmembrane region" description="Helical" evidence="1">
    <location>
        <begin position="44"/>
        <end position="66"/>
    </location>
</feature>
<comment type="caution">
    <text evidence="3">The sequence shown here is derived from an EMBL/GenBank/DDBJ whole genome shotgun (WGS) entry which is preliminary data.</text>
</comment>
<evidence type="ECO:0000313" key="4">
    <source>
        <dbReference type="Proteomes" id="UP000241048"/>
    </source>
</evidence>
<dbReference type="Pfam" id="PF14317">
    <property type="entry name" value="YcxB"/>
    <property type="match status" value="1"/>
</dbReference>
<proteinExistence type="predicted"/>
<dbReference type="AlphaFoldDB" id="A0A2T3FUR2"/>
<reference evidence="3 4" key="1">
    <citation type="submission" date="2018-03" db="EMBL/GenBank/DDBJ databases">
        <title>Lachnoclostridium SNUG30386 gen.nov., sp.nov., isolated from human faeces.</title>
        <authorList>
            <person name="Seo B."/>
            <person name="Jeon K."/>
            <person name="Ko G."/>
        </authorList>
    </citation>
    <scope>NUCLEOTIDE SEQUENCE [LARGE SCALE GENOMIC DNA]</scope>
    <source>
        <strain evidence="3 4">SNUG30386</strain>
    </source>
</reference>
<name>A0A2T3FUR2_9CLOT</name>
<keyword evidence="4" id="KW-1185">Reference proteome</keyword>
<keyword evidence="1" id="KW-0812">Transmembrane</keyword>
<dbReference type="InterPro" id="IPR025588">
    <property type="entry name" value="YcxB-like_C"/>
</dbReference>